<keyword evidence="2" id="KW-1185">Reference proteome</keyword>
<evidence type="ECO:0000313" key="2">
    <source>
        <dbReference type="Proteomes" id="UP000807306"/>
    </source>
</evidence>
<name>A0A9P6E7A6_9AGAR</name>
<proteinExistence type="predicted"/>
<comment type="caution">
    <text evidence="1">The sequence shown here is derived from an EMBL/GenBank/DDBJ whole genome shotgun (WGS) entry which is preliminary data.</text>
</comment>
<protein>
    <submittedName>
        <fullName evidence="1">Uncharacterized protein</fullName>
    </submittedName>
</protein>
<evidence type="ECO:0000313" key="1">
    <source>
        <dbReference type="EMBL" id="KAF9523973.1"/>
    </source>
</evidence>
<organism evidence="1 2">
    <name type="scientific">Crepidotus variabilis</name>
    <dbReference type="NCBI Taxonomy" id="179855"/>
    <lineage>
        <taxon>Eukaryota</taxon>
        <taxon>Fungi</taxon>
        <taxon>Dikarya</taxon>
        <taxon>Basidiomycota</taxon>
        <taxon>Agaricomycotina</taxon>
        <taxon>Agaricomycetes</taxon>
        <taxon>Agaricomycetidae</taxon>
        <taxon>Agaricales</taxon>
        <taxon>Agaricineae</taxon>
        <taxon>Crepidotaceae</taxon>
        <taxon>Crepidotus</taxon>
    </lineage>
</organism>
<gene>
    <name evidence="1" type="ORF">CPB83DRAFT_646747</name>
</gene>
<accession>A0A9P6E7A6</accession>
<sequence>MISDGKKPQIERQIDTQRLNLPTPLYSYGWILPRAEVVEHVGKALGSTMQVTYSNVDYLFQGVHLIPRWKDMEFEGKFGECLTYPRTCPIGDYFIIITIASNRTAKRLNEAHENQSYIDACRKCIGDMQSVQNEPVWFRQGLMGPPRGYTQYEVDPDLF</sequence>
<dbReference type="AlphaFoldDB" id="A0A9P6E7A6"/>
<reference evidence="1" key="1">
    <citation type="submission" date="2020-11" db="EMBL/GenBank/DDBJ databases">
        <authorList>
            <consortium name="DOE Joint Genome Institute"/>
            <person name="Ahrendt S."/>
            <person name="Riley R."/>
            <person name="Andreopoulos W."/>
            <person name="Labutti K."/>
            <person name="Pangilinan J."/>
            <person name="Ruiz-Duenas F.J."/>
            <person name="Barrasa J.M."/>
            <person name="Sanchez-Garcia M."/>
            <person name="Camarero S."/>
            <person name="Miyauchi S."/>
            <person name="Serrano A."/>
            <person name="Linde D."/>
            <person name="Babiker R."/>
            <person name="Drula E."/>
            <person name="Ayuso-Fernandez I."/>
            <person name="Pacheco R."/>
            <person name="Padilla G."/>
            <person name="Ferreira P."/>
            <person name="Barriuso J."/>
            <person name="Kellner H."/>
            <person name="Castanera R."/>
            <person name="Alfaro M."/>
            <person name="Ramirez L."/>
            <person name="Pisabarro A.G."/>
            <person name="Kuo A."/>
            <person name="Tritt A."/>
            <person name="Lipzen A."/>
            <person name="He G."/>
            <person name="Yan M."/>
            <person name="Ng V."/>
            <person name="Cullen D."/>
            <person name="Martin F."/>
            <person name="Rosso M.-N."/>
            <person name="Henrissat B."/>
            <person name="Hibbett D."/>
            <person name="Martinez A.T."/>
            <person name="Grigoriev I.V."/>
        </authorList>
    </citation>
    <scope>NUCLEOTIDE SEQUENCE</scope>
    <source>
        <strain evidence="1">CBS 506.95</strain>
    </source>
</reference>
<dbReference type="Proteomes" id="UP000807306">
    <property type="component" value="Unassembled WGS sequence"/>
</dbReference>
<dbReference type="EMBL" id="MU157907">
    <property type="protein sequence ID" value="KAF9523973.1"/>
    <property type="molecule type" value="Genomic_DNA"/>
</dbReference>